<accession>A0A8J3BPW6</accession>
<sequence>MSGCKNSEIEQNTIIDNGKIELGFNISTGALEHFKNYNHSYNFLDSENNSESLWKIDLFQPSGIKTIDMRAASNFHFLKRDTNTLVLIWDHFKEIKNRNFKVTATIKLKDDMPLSSWKIAVEGIKDVQVSKVVFPIISGIKDIGDENLAVPYWMGEKMKNPRTHLSKIEGKEKKYEWQYPGRMSMQCLALYNKGKKFGLYASCNDSLAYRKDFSLTLDSLNNLTYKVSNYPSLDMKSDIYSPKYEAIIGSFEGDWISVATLYREWGSKQKWAFESRFKNGLTPKSLEKTALWEWNRGKSNNVLVPAQELEKQLKLPVKVFWHWWHGCSYDDGFPEYLPPREGKQSFVTAMTSAQKDGVEAIVYMNQMQWGTETESWKNENAQAYAVKDINGKMNTHLYNIFTNKSLTTMCLGTQFWKDKYTSLCDSVVNTYHTNGVYMDQACFSFLCYDKTHGHPIGGGNYWLKNFAKLTQQIRLTFPKNKDVFLAGEGVSEAWLPYLDAFLTLQVSMERYAGDNGWEPIPFFQAVYHPYAITYGNYSSLVVPPYDELWPKKYAPKKPLELLDAKFNKQFLMEQARSFVWGFQPTISNYHGFLSNQRKQEIGYLLKLSKVRNNGLKYLLHGNFERSPEMDIPNEELSMSRVSIYAGKTGNTVSSFKKSYPLIYYGTWKSDDNQIGIAMASISDDPYHVDFNIDSKDYGLWPSGKINIIDANGKTFLTAYDKGKIHIDFTLESRQICIIEITN</sequence>
<name>A0A8J3BPW6_9FLAO</name>
<reference evidence="2" key="1">
    <citation type="journal article" date="2014" name="Int. J. Syst. Evol. Microbiol.">
        <title>Complete genome sequence of Corynebacterium casei LMG S-19264T (=DSM 44701T), isolated from a smear-ripened cheese.</title>
        <authorList>
            <consortium name="US DOE Joint Genome Institute (JGI-PGF)"/>
            <person name="Walter F."/>
            <person name="Albersmeier A."/>
            <person name="Kalinowski J."/>
            <person name="Ruckert C."/>
        </authorList>
    </citation>
    <scope>NUCLEOTIDE SEQUENCE</scope>
    <source>
        <strain evidence="2">JCM 12862</strain>
    </source>
</reference>
<keyword evidence="3" id="KW-1185">Reference proteome</keyword>
<protein>
    <submittedName>
        <fullName evidence="2">Putative glycoside hydrolase</fullName>
    </submittedName>
</protein>
<evidence type="ECO:0000313" key="3">
    <source>
        <dbReference type="Proteomes" id="UP000612329"/>
    </source>
</evidence>
<gene>
    <name evidence="2" type="ORF">GCM10007962_25580</name>
</gene>
<dbReference type="EMBL" id="BMNR01000006">
    <property type="protein sequence ID" value="GGK30205.1"/>
    <property type="molecule type" value="Genomic_DNA"/>
</dbReference>
<reference evidence="2" key="2">
    <citation type="submission" date="2020-09" db="EMBL/GenBank/DDBJ databases">
        <authorList>
            <person name="Sun Q."/>
            <person name="Ohkuma M."/>
        </authorList>
    </citation>
    <scope>NUCLEOTIDE SEQUENCE</scope>
    <source>
        <strain evidence="2">JCM 12862</strain>
    </source>
</reference>
<dbReference type="AlphaFoldDB" id="A0A8J3BPW6"/>
<organism evidence="2 3">
    <name type="scientific">Yeosuana aromativorans</name>
    <dbReference type="NCBI Taxonomy" id="288019"/>
    <lineage>
        <taxon>Bacteria</taxon>
        <taxon>Pseudomonadati</taxon>
        <taxon>Bacteroidota</taxon>
        <taxon>Flavobacteriia</taxon>
        <taxon>Flavobacteriales</taxon>
        <taxon>Flavobacteriaceae</taxon>
        <taxon>Yeosuana</taxon>
    </lineage>
</organism>
<dbReference type="Proteomes" id="UP000612329">
    <property type="component" value="Unassembled WGS sequence"/>
</dbReference>
<evidence type="ECO:0000259" key="1">
    <source>
        <dbReference type="Pfam" id="PF19773"/>
    </source>
</evidence>
<comment type="caution">
    <text evidence="2">The sequence shown here is derived from an EMBL/GenBank/DDBJ whole genome shotgun (WGS) entry which is preliminary data.</text>
</comment>
<keyword evidence="2" id="KW-0378">Hydrolase</keyword>
<dbReference type="Pfam" id="PF19773">
    <property type="entry name" value="DUF6259"/>
    <property type="match status" value="1"/>
</dbReference>
<feature type="domain" description="DUF6259" evidence="1">
    <location>
        <begin position="240"/>
        <end position="537"/>
    </location>
</feature>
<proteinExistence type="predicted"/>
<evidence type="ECO:0000313" key="2">
    <source>
        <dbReference type="EMBL" id="GGK30205.1"/>
    </source>
</evidence>
<dbReference type="GO" id="GO:0016787">
    <property type="term" value="F:hydrolase activity"/>
    <property type="evidence" value="ECO:0007669"/>
    <property type="project" value="UniProtKB-KW"/>
</dbReference>
<dbReference type="InterPro" id="IPR046226">
    <property type="entry name" value="DUF6259"/>
</dbReference>